<dbReference type="OrthoDB" id="6594862at2"/>
<protein>
    <submittedName>
        <fullName evidence="1">Phage exported protein</fullName>
    </submittedName>
</protein>
<reference evidence="1 2" key="1">
    <citation type="submission" date="2015-03" db="EMBL/GenBank/DDBJ databases">
        <authorList>
            <person name="Murphy D."/>
        </authorList>
    </citation>
    <scope>NUCLEOTIDE SEQUENCE [LARGE SCALE GENOMIC DNA]</scope>
    <source>
        <strain evidence="1 2">68/02</strain>
    </source>
</reference>
<sequence length="181" mass="20416">MSTKLLIAIASVLLVVSLCLGGTAFYFHQSAVEKAGQLSQLQRELDESKATLALQAFQFQRSNEIAAQAGSYNVTISAKSEERQIENRKDLKTEECADRYIPDSTAQRMYDYTDGLRARAMRHSGQPDGTLTGATSPRRMTYRQAVLWLDPLLTLLDRANNDRELIRSLPSQQPTRNDYER</sequence>
<dbReference type="RefSeq" id="WP_050535372.1">
    <property type="nucleotide sequence ID" value="NZ_CABIHQ010000011.1"/>
</dbReference>
<evidence type="ECO:0000313" key="1">
    <source>
        <dbReference type="EMBL" id="CQI96103.1"/>
    </source>
</evidence>
<proteinExistence type="predicted"/>
<organism evidence="1 2">
    <name type="scientific">Yersinia rohdei</name>
    <dbReference type="NCBI Taxonomy" id="29485"/>
    <lineage>
        <taxon>Bacteria</taxon>
        <taxon>Pseudomonadati</taxon>
        <taxon>Pseudomonadota</taxon>
        <taxon>Gammaproteobacteria</taxon>
        <taxon>Enterobacterales</taxon>
        <taxon>Yersiniaceae</taxon>
        <taxon>Yersinia</taxon>
    </lineage>
</organism>
<evidence type="ECO:0000313" key="2">
    <source>
        <dbReference type="Proteomes" id="UP000042054"/>
    </source>
</evidence>
<name>A0A0U1HX21_YERRO</name>
<accession>A0A0U1HX21</accession>
<dbReference type="Proteomes" id="UP000042054">
    <property type="component" value="Unassembled WGS sequence"/>
</dbReference>
<dbReference type="AlphaFoldDB" id="A0A0U1HX21"/>
<gene>
    <name evidence="1" type="ORF">ERS008555_03537</name>
</gene>
<dbReference type="EMBL" id="CTKE01000022">
    <property type="protein sequence ID" value="CQI96103.1"/>
    <property type="molecule type" value="Genomic_DNA"/>
</dbReference>